<dbReference type="InterPro" id="IPR004843">
    <property type="entry name" value="Calcineurin-like_PHP"/>
</dbReference>
<dbReference type="RefSeq" id="WP_067383209.1">
    <property type="nucleotide sequence ID" value="NZ_CP015839.1"/>
</dbReference>
<reference evidence="11" key="1">
    <citation type="submission" date="2016-05" db="EMBL/GenBank/DDBJ databases">
        <authorList>
            <person name="Baek K."/>
            <person name="Yang S.-J."/>
        </authorList>
    </citation>
    <scope>NUCLEOTIDE SEQUENCE [LARGE SCALE GENOMIC DNA]</scope>
    <source>
        <strain evidence="11">ST58-10</strain>
    </source>
</reference>
<evidence type="ECO:0000256" key="5">
    <source>
        <dbReference type="ARBA" id="ARBA00022801"/>
    </source>
</evidence>
<keyword evidence="4 7" id="KW-0540">Nuclease</keyword>
<dbReference type="GO" id="GO:0006260">
    <property type="term" value="P:DNA replication"/>
    <property type="evidence" value="ECO:0007669"/>
    <property type="project" value="UniProtKB-KW"/>
</dbReference>
<dbReference type="OrthoDB" id="9773856at2"/>
<reference evidence="10 11" key="2">
    <citation type="journal article" date="2018" name="Int. J. Syst. Evol. Microbiol.">
        <title>Marinobacterium aestuarii sp. nov., a benzene-degrading marine bacterium isolated from estuary sediment.</title>
        <authorList>
            <person name="Bae S.S."/>
            <person name="Jung J."/>
            <person name="Chung D."/>
            <person name="Baek K."/>
        </authorList>
    </citation>
    <scope>NUCLEOTIDE SEQUENCE [LARGE SCALE GENOMIC DNA]</scope>
    <source>
        <strain evidence="10 11">ST58-10</strain>
    </source>
</reference>
<keyword evidence="11" id="KW-1185">Reference proteome</keyword>
<evidence type="ECO:0000256" key="4">
    <source>
        <dbReference type="ARBA" id="ARBA00022722"/>
    </source>
</evidence>
<dbReference type="NCBIfam" id="TIGR00619">
    <property type="entry name" value="sbcd"/>
    <property type="match status" value="1"/>
</dbReference>
<dbReference type="GO" id="GO:0008408">
    <property type="term" value="F:3'-5' exonuclease activity"/>
    <property type="evidence" value="ECO:0007669"/>
    <property type="project" value="InterPro"/>
</dbReference>
<name>A0A1A9F0Q7_9GAMM</name>
<dbReference type="InterPro" id="IPR050535">
    <property type="entry name" value="DNA_Repair-Maintenance_Comp"/>
</dbReference>
<feature type="domain" description="Nuclease SbcCD subunit D C-terminal" evidence="9">
    <location>
        <begin position="298"/>
        <end position="399"/>
    </location>
</feature>
<protein>
    <recommendedName>
        <fullName evidence="3 7">Nuclease SbcCD subunit D</fullName>
    </recommendedName>
</protein>
<sequence length="433" mass="47267">MRILHSSDWHLGQHFMGKSREAEHRAFLTWLIEQVQAHQVDALIVAGDLFDTGTPPSYARKLYNQFIADLRLTGCQLVILGGNHDSVSTLHESRELLACLGTTVVGGVTADPADQVIVLQRRDGSPGAVLCAIPYLRPRDLIESHAGESTQHKRQALSDAIGRHYTVIYDAACGVREALQLQVQEAQEGQQAGDPCALPIIATGHLTCVGGQLSESVRELYIGTLEAYPAGAFPPADYIALGHLHRAQAVGGASHIRYSGSPIALSFDESRGSKQVLRVDFDDGALAEVTPLPVPGWQPMHSFSGTLKELETQLQQAFGQVCDDNQPPSGPAAWLEIEVRGDDYLSDLQPRVQQLVEGLPVEVLRIRRQRSASSIALTRDSRETLQELSVREVFERRLSIEESLDDGSRARLGEAFDSLLTQLQDGESATCES</sequence>
<evidence type="ECO:0000256" key="1">
    <source>
        <dbReference type="ARBA" id="ARBA00010555"/>
    </source>
</evidence>
<dbReference type="InterPro" id="IPR041796">
    <property type="entry name" value="Mre11_N"/>
</dbReference>
<keyword evidence="7" id="KW-0233">DNA recombination</keyword>
<organism evidence="10 11">
    <name type="scientific">Marinobacterium aestuarii</name>
    <dbReference type="NCBI Taxonomy" id="1821621"/>
    <lineage>
        <taxon>Bacteria</taxon>
        <taxon>Pseudomonadati</taxon>
        <taxon>Pseudomonadota</taxon>
        <taxon>Gammaproteobacteria</taxon>
        <taxon>Oceanospirillales</taxon>
        <taxon>Oceanospirillaceae</taxon>
        <taxon>Marinobacterium</taxon>
    </lineage>
</organism>
<keyword evidence="6 7" id="KW-0269">Exonuclease</keyword>
<proteinExistence type="inferred from homology"/>
<dbReference type="SUPFAM" id="SSF56300">
    <property type="entry name" value="Metallo-dependent phosphatases"/>
    <property type="match status" value="1"/>
</dbReference>
<dbReference type="EMBL" id="CP015839">
    <property type="protein sequence ID" value="ANG63359.1"/>
    <property type="molecule type" value="Genomic_DNA"/>
</dbReference>
<dbReference type="InterPro" id="IPR004593">
    <property type="entry name" value="SbcD"/>
</dbReference>
<dbReference type="Pfam" id="PF12320">
    <property type="entry name" value="SbcD_C"/>
    <property type="match status" value="1"/>
</dbReference>
<dbReference type="InterPro" id="IPR026843">
    <property type="entry name" value="SbcD_C"/>
</dbReference>
<dbReference type="Proteomes" id="UP000078070">
    <property type="component" value="Chromosome"/>
</dbReference>
<dbReference type="Pfam" id="PF00149">
    <property type="entry name" value="Metallophos"/>
    <property type="match status" value="1"/>
</dbReference>
<dbReference type="InterPro" id="IPR029052">
    <property type="entry name" value="Metallo-depent_PP-like"/>
</dbReference>
<dbReference type="PANTHER" id="PTHR30337:SF0">
    <property type="entry name" value="NUCLEASE SBCCD SUBUNIT D"/>
    <property type="match status" value="1"/>
</dbReference>
<evidence type="ECO:0000256" key="2">
    <source>
        <dbReference type="ARBA" id="ARBA00011322"/>
    </source>
</evidence>
<evidence type="ECO:0000256" key="6">
    <source>
        <dbReference type="ARBA" id="ARBA00022839"/>
    </source>
</evidence>
<dbReference type="Gene3D" id="3.30.160.720">
    <property type="match status" value="1"/>
</dbReference>
<evidence type="ECO:0000256" key="3">
    <source>
        <dbReference type="ARBA" id="ARBA00013365"/>
    </source>
</evidence>
<dbReference type="GO" id="GO:0004519">
    <property type="term" value="F:endonuclease activity"/>
    <property type="evidence" value="ECO:0007669"/>
    <property type="project" value="UniProtKB-KW"/>
</dbReference>
<dbReference type="KEGG" id="mars:A8C75_13340"/>
<gene>
    <name evidence="7" type="primary">sbcD</name>
    <name evidence="10" type="ORF">A8C75_13340</name>
</gene>
<dbReference type="NCBIfam" id="NF008206">
    <property type="entry name" value="PRK10966.1"/>
    <property type="match status" value="1"/>
</dbReference>
<dbReference type="AlphaFoldDB" id="A0A1A9F0Q7"/>
<dbReference type="Gene3D" id="3.60.21.10">
    <property type="match status" value="1"/>
</dbReference>
<evidence type="ECO:0000259" key="9">
    <source>
        <dbReference type="Pfam" id="PF12320"/>
    </source>
</evidence>
<dbReference type="PANTHER" id="PTHR30337">
    <property type="entry name" value="COMPONENT OF ATP-DEPENDENT DSDNA EXONUCLEASE"/>
    <property type="match status" value="1"/>
</dbReference>
<dbReference type="STRING" id="1821621.A8C75_13340"/>
<feature type="domain" description="Calcineurin-like phosphoesterase" evidence="8">
    <location>
        <begin position="1"/>
        <end position="88"/>
    </location>
</feature>
<evidence type="ECO:0000313" key="11">
    <source>
        <dbReference type="Proteomes" id="UP000078070"/>
    </source>
</evidence>
<evidence type="ECO:0000256" key="7">
    <source>
        <dbReference type="RuleBase" id="RU363069"/>
    </source>
</evidence>
<keyword evidence="7" id="KW-0235">DNA replication</keyword>
<keyword evidence="7" id="KW-0255">Endonuclease</keyword>
<comment type="subunit">
    <text evidence="2 7">Heterodimer of SbcC and SbcD.</text>
</comment>
<evidence type="ECO:0000313" key="10">
    <source>
        <dbReference type="EMBL" id="ANG63359.1"/>
    </source>
</evidence>
<dbReference type="CDD" id="cd00840">
    <property type="entry name" value="MPP_Mre11_N"/>
    <property type="match status" value="1"/>
</dbReference>
<comment type="similarity">
    <text evidence="1 7">Belongs to the SbcD family.</text>
</comment>
<keyword evidence="5 7" id="KW-0378">Hydrolase</keyword>
<accession>A0A1A9F0Q7</accession>
<evidence type="ECO:0000259" key="8">
    <source>
        <dbReference type="Pfam" id="PF00149"/>
    </source>
</evidence>
<comment type="function">
    <text evidence="7">SbcCD cleaves DNA hairpin structures. These structures can inhibit DNA replication and are intermediates in certain DNA recombination reactions. The complex acts as a 3'-&gt;5' double strand exonuclease that can open hairpins. It also has a 5' single-strand endonuclease activity.</text>
</comment>
<dbReference type="GO" id="GO:0006310">
    <property type="term" value="P:DNA recombination"/>
    <property type="evidence" value="ECO:0007669"/>
    <property type="project" value="UniProtKB-KW"/>
</dbReference>